<protein>
    <submittedName>
        <fullName evidence="3">Glycosyl transferase</fullName>
    </submittedName>
</protein>
<comment type="caution">
    <text evidence="3">The sequence shown here is derived from an EMBL/GenBank/DDBJ whole genome shotgun (WGS) entry which is preliminary data.</text>
</comment>
<accession>A0A917W0Y4</accession>
<evidence type="ECO:0000313" key="3">
    <source>
        <dbReference type="EMBL" id="GGL47864.1"/>
    </source>
</evidence>
<reference evidence="3" key="1">
    <citation type="journal article" date="2014" name="Int. J. Syst. Evol. Microbiol.">
        <title>Complete genome sequence of Corynebacterium casei LMG S-19264T (=DSM 44701T), isolated from a smear-ripened cheese.</title>
        <authorList>
            <consortium name="US DOE Joint Genome Institute (JGI-PGF)"/>
            <person name="Walter F."/>
            <person name="Albersmeier A."/>
            <person name="Kalinowski J."/>
            <person name="Ruckert C."/>
        </authorList>
    </citation>
    <scope>NUCLEOTIDE SEQUENCE</scope>
    <source>
        <strain evidence="3">JCM 15325</strain>
    </source>
</reference>
<dbReference type="InterPro" id="IPR050194">
    <property type="entry name" value="Glycosyltransferase_grp1"/>
</dbReference>
<dbReference type="PANTHER" id="PTHR45947:SF3">
    <property type="entry name" value="SULFOQUINOVOSYL TRANSFERASE SQD2"/>
    <property type="match status" value="1"/>
</dbReference>
<evidence type="ECO:0000259" key="1">
    <source>
        <dbReference type="Pfam" id="PF00534"/>
    </source>
</evidence>
<dbReference type="EMBL" id="BMOK01000003">
    <property type="protein sequence ID" value="GGL47864.1"/>
    <property type="molecule type" value="Genomic_DNA"/>
</dbReference>
<keyword evidence="3" id="KW-0808">Transferase</keyword>
<dbReference type="RefSeq" id="WP_188801983.1">
    <property type="nucleotide sequence ID" value="NZ_BMOK01000003.1"/>
</dbReference>
<dbReference type="InterPro" id="IPR028098">
    <property type="entry name" value="Glyco_trans_4-like_N"/>
</dbReference>
<evidence type="ECO:0000259" key="2">
    <source>
        <dbReference type="Pfam" id="PF13439"/>
    </source>
</evidence>
<dbReference type="AlphaFoldDB" id="A0A917W0Y4"/>
<feature type="domain" description="Glycosyltransferase subfamily 4-like N-terminal" evidence="2">
    <location>
        <begin position="14"/>
        <end position="178"/>
    </location>
</feature>
<dbReference type="Pfam" id="PF13439">
    <property type="entry name" value="Glyco_transf_4"/>
    <property type="match status" value="1"/>
</dbReference>
<feature type="domain" description="Glycosyl transferase family 1" evidence="1">
    <location>
        <begin position="188"/>
        <end position="349"/>
    </location>
</feature>
<proteinExistence type="predicted"/>
<dbReference type="SUPFAM" id="SSF53756">
    <property type="entry name" value="UDP-Glycosyltransferase/glycogen phosphorylase"/>
    <property type="match status" value="1"/>
</dbReference>
<dbReference type="Pfam" id="PF00534">
    <property type="entry name" value="Glycos_transf_1"/>
    <property type="match status" value="1"/>
</dbReference>
<dbReference type="PANTHER" id="PTHR45947">
    <property type="entry name" value="SULFOQUINOVOSYL TRANSFERASE SQD2"/>
    <property type="match status" value="1"/>
</dbReference>
<gene>
    <name evidence="3" type="ORF">GCM10007968_10010</name>
</gene>
<sequence>MRIAIFTDTFTPQVNGVAKTLERLTRYLNRKGIEYTLFAPQNIKEENERMNIQKVKSIPFAVYPECRLAVPNPYLLRKKLLNFQPDLIHVATPFNMGLLGKYYARKFGIPLVGSYHTDFDAYLAYYKMEIISPILWNYLRWFHNSLKKTFVPSHETLQQLKNKGFHNLGIWSRGVDCSLFHPDDADNAIRRKYAIKAKHILSFAGRLAPEKDIETLQKVMKNVNEKMGDDVHWLIVGDGPLSSDFKANFGEHVTFTGYLNAPKVAQVFAASDLMVFPSSTETFGNVVLESLACGTPVIGANAGGVKNIIVNDKTGILCTPKCVDEFTSAIFKLLDNESKWREMSTAARRYALTQSWDQIFGKLLDDYADVLNIPSGALLKDGLPS</sequence>
<organism evidence="3 4">
    <name type="scientific">Sporolactobacillus putidus</name>
    <dbReference type="NCBI Taxonomy" id="492735"/>
    <lineage>
        <taxon>Bacteria</taxon>
        <taxon>Bacillati</taxon>
        <taxon>Bacillota</taxon>
        <taxon>Bacilli</taxon>
        <taxon>Bacillales</taxon>
        <taxon>Sporolactobacillaceae</taxon>
        <taxon>Sporolactobacillus</taxon>
    </lineage>
</organism>
<name>A0A917W0Y4_9BACL</name>
<dbReference type="Gene3D" id="3.40.50.2000">
    <property type="entry name" value="Glycogen Phosphorylase B"/>
    <property type="match status" value="2"/>
</dbReference>
<dbReference type="InterPro" id="IPR001296">
    <property type="entry name" value="Glyco_trans_1"/>
</dbReference>
<dbReference type="CDD" id="cd03814">
    <property type="entry name" value="GT4-like"/>
    <property type="match status" value="1"/>
</dbReference>
<dbReference type="GO" id="GO:0016758">
    <property type="term" value="F:hexosyltransferase activity"/>
    <property type="evidence" value="ECO:0007669"/>
    <property type="project" value="TreeGrafter"/>
</dbReference>
<evidence type="ECO:0000313" key="4">
    <source>
        <dbReference type="Proteomes" id="UP000654670"/>
    </source>
</evidence>
<keyword evidence="4" id="KW-1185">Reference proteome</keyword>
<reference evidence="3" key="2">
    <citation type="submission" date="2020-09" db="EMBL/GenBank/DDBJ databases">
        <authorList>
            <person name="Sun Q."/>
            <person name="Ohkuma M."/>
        </authorList>
    </citation>
    <scope>NUCLEOTIDE SEQUENCE</scope>
    <source>
        <strain evidence="3">JCM 15325</strain>
    </source>
</reference>
<dbReference type="Proteomes" id="UP000654670">
    <property type="component" value="Unassembled WGS sequence"/>
</dbReference>